<dbReference type="Proteomes" id="UP000093186">
    <property type="component" value="Unassembled WGS sequence"/>
</dbReference>
<evidence type="ECO:0000313" key="1">
    <source>
        <dbReference type="EMBL" id="OCK44380.1"/>
    </source>
</evidence>
<dbReference type="EMBL" id="MAKX01000001">
    <property type="protein sequence ID" value="OCK44380.1"/>
    <property type="molecule type" value="Genomic_DNA"/>
</dbReference>
<keyword evidence="2" id="KW-1185">Reference proteome</keyword>
<evidence type="ECO:0000313" key="2">
    <source>
        <dbReference type="Proteomes" id="UP000093186"/>
    </source>
</evidence>
<gene>
    <name evidence="1" type="ORF">BA195_06800</name>
</gene>
<protein>
    <recommendedName>
        <fullName evidence="3">Phage tail protein</fullName>
    </recommendedName>
</protein>
<organism evidence="1 2">
    <name type="scientific">Tenacibaculum soleae</name>
    <dbReference type="NCBI Taxonomy" id="447689"/>
    <lineage>
        <taxon>Bacteria</taxon>
        <taxon>Pseudomonadati</taxon>
        <taxon>Bacteroidota</taxon>
        <taxon>Flavobacteriia</taxon>
        <taxon>Flavobacteriales</taxon>
        <taxon>Flavobacteriaceae</taxon>
        <taxon>Tenacibaculum</taxon>
    </lineage>
</organism>
<dbReference type="RefSeq" id="WP_068703694.1">
    <property type="nucleotide sequence ID" value="NZ_MAKX01000001.1"/>
</dbReference>
<evidence type="ECO:0008006" key="3">
    <source>
        <dbReference type="Google" id="ProtNLM"/>
    </source>
</evidence>
<dbReference type="AlphaFoldDB" id="A0A1B9Y3L0"/>
<comment type="caution">
    <text evidence="1">The sequence shown here is derived from an EMBL/GenBank/DDBJ whole genome shotgun (WGS) entry which is preliminary data.</text>
</comment>
<dbReference type="STRING" id="447689.BA195_06800"/>
<proteinExistence type="predicted"/>
<accession>A0A1B9Y3L0</accession>
<sequence length="137" mass="14727">MAAGLDYKGNMRIKIGTKTVMHEVECSFSSNTEFEEIATKDIEGKEFSASDITWSMSSNAVASNSTGDAQVDIKEMLTSQIGKQLVQIELTDDVSGNLTISGSAYIEGVNITSNNKEYVKFDYSLKGVGVPVIGEVA</sequence>
<dbReference type="InterPro" id="IPR011855">
    <property type="entry name" value="Phgtail_TP901_1"/>
</dbReference>
<name>A0A1B9Y3L0_9FLAO</name>
<dbReference type="OrthoDB" id="1444101at2"/>
<dbReference type="Pfam" id="PF06199">
    <property type="entry name" value="Phage_tail_2"/>
    <property type="match status" value="1"/>
</dbReference>
<reference evidence="1 2" key="1">
    <citation type="submission" date="2016-06" db="EMBL/GenBank/DDBJ databases">
        <title>Draft Genome Sequence of Tenacibaculum soleae UCD-KL19.</title>
        <authorList>
            <person name="Eisen J.A."/>
            <person name="Coil D.A."/>
            <person name="Lujan K.M."/>
        </authorList>
    </citation>
    <scope>NUCLEOTIDE SEQUENCE [LARGE SCALE GENOMIC DNA]</scope>
    <source>
        <strain evidence="1 2">UCD-KL19</strain>
    </source>
</reference>